<keyword evidence="2" id="KW-0805">Transcription regulation</keyword>
<dbReference type="Proteomes" id="UP001500102">
    <property type="component" value="Unassembled WGS sequence"/>
</dbReference>
<dbReference type="Gene3D" id="1.10.10.10">
    <property type="entry name" value="Winged helix-like DNA-binding domain superfamily/Winged helix DNA-binding domain"/>
    <property type="match status" value="1"/>
</dbReference>
<protein>
    <submittedName>
        <fullName evidence="6">LysR substrate-binding domain-containing protein</fullName>
    </submittedName>
</protein>
<keyword evidence="3" id="KW-0238">DNA-binding</keyword>
<reference evidence="6 7" key="1">
    <citation type="journal article" date="2019" name="Int. J. Syst. Evol. Microbiol.">
        <title>The Global Catalogue of Microorganisms (GCM) 10K type strain sequencing project: providing services to taxonomists for standard genome sequencing and annotation.</title>
        <authorList>
            <consortium name="The Broad Institute Genomics Platform"/>
            <consortium name="The Broad Institute Genome Sequencing Center for Infectious Disease"/>
            <person name="Wu L."/>
            <person name="Ma J."/>
        </authorList>
    </citation>
    <scope>NUCLEOTIDE SEQUENCE [LARGE SCALE GENOMIC DNA]</scope>
    <source>
        <strain evidence="6 7">JCM 15921</strain>
    </source>
</reference>
<dbReference type="InterPro" id="IPR005119">
    <property type="entry name" value="LysR_subst-bd"/>
</dbReference>
<dbReference type="Pfam" id="PF03466">
    <property type="entry name" value="LysR_substrate"/>
    <property type="match status" value="1"/>
</dbReference>
<evidence type="ECO:0000313" key="7">
    <source>
        <dbReference type="Proteomes" id="UP001500102"/>
    </source>
</evidence>
<proteinExistence type="inferred from homology"/>
<dbReference type="SUPFAM" id="SSF46785">
    <property type="entry name" value="Winged helix' DNA-binding domain"/>
    <property type="match status" value="1"/>
</dbReference>
<dbReference type="Pfam" id="PF00126">
    <property type="entry name" value="HTH_1"/>
    <property type="match status" value="1"/>
</dbReference>
<dbReference type="PANTHER" id="PTHR30579">
    <property type="entry name" value="TRANSCRIPTIONAL REGULATOR"/>
    <property type="match status" value="1"/>
</dbReference>
<keyword evidence="4" id="KW-0804">Transcription</keyword>
<dbReference type="InterPro" id="IPR036390">
    <property type="entry name" value="WH_DNA-bd_sf"/>
</dbReference>
<evidence type="ECO:0000256" key="4">
    <source>
        <dbReference type="ARBA" id="ARBA00023163"/>
    </source>
</evidence>
<dbReference type="PANTHER" id="PTHR30579:SF7">
    <property type="entry name" value="HTH-TYPE TRANSCRIPTIONAL REGULATOR LRHA-RELATED"/>
    <property type="match status" value="1"/>
</dbReference>
<evidence type="ECO:0000313" key="6">
    <source>
        <dbReference type="EMBL" id="GAA2124604.1"/>
    </source>
</evidence>
<dbReference type="EMBL" id="BAAAQB010000001">
    <property type="protein sequence ID" value="GAA2124604.1"/>
    <property type="molecule type" value="Genomic_DNA"/>
</dbReference>
<evidence type="ECO:0000256" key="3">
    <source>
        <dbReference type="ARBA" id="ARBA00023125"/>
    </source>
</evidence>
<comment type="similarity">
    <text evidence="1">Belongs to the LysR transcriptional regulatory family.</text>
</comment>
<dbReference type="PROSITE" id="PS50931">
    <property type="entry name" value="HTH_LYSR"/>
    <property type="match status" value="1"/>
</dbReference>
<dbReference type="PRINTS" id="PR00039">
    <property type="entry name" value="HTHLYSR"/>
</dbReference>
<accession>A0ABN2YAR2</accession>
<dbReference type="InterPro" id="IPR050176">
    <property type="entry name" value="LTTR"/>
</dbReference>
<dbReference type="Gene3D" id="3.40.190.10">
    <property type="entry name" value="Periplasmic binding protein-like II"/>
    <property type="match status" value="2"/>
</dbReference>
<dbReference type="InterPro" id="IPR000847">
    <property type="entry name" value="LysR_HTH_N"/>
</dbReference>
<evidence type="ECO:0000256" key="1">
    <source>
        <dbReference type="ARBA" id="ARBA00009437"/>
    </source>
</evidence>
<keyword evidence="7" id="KW-1185">Reference proteome</keyword>
<gene>
    <name evidence="6" type="ORF">GCM10009825_00270</name>
</gene>
<evidence type="ECO:0000259" key="5">
    <source>
        <dbReference type="PROSITE" id="PS50931"/>
    </source>
</evidence>
<dbReference type="InterPro" id="IPR036388">
    <property type="entry name" value="WH-like_DNA-bd_sf"/>
</dbReference>
<evidence type="ECO:0000256" key="2">
    <source>
        <dbReference type="ARBA" id="ARBA00023015"/>
    </source>
</evidence>
<name>A0ABN2YAR2_9MICC</name>
<organism evidence="6 7">
    <name type="scientific">Arthrobacter humicola</name>
    <dbReference type="NCBI Taxonomy" id="409291"/>
    <lineage>
        <taxon>Bacteria</taxon>
        <taxon>Bacillati</taxon>
        <taxon>Actinomycetota</taxon>
        <taxon>Actinomycetes</taxon>
        <taxon>Micrococcales</taxon>
        <taxon>Micrococcaceae</taxon>
        <taxon>Arthrobacter</taxon>
    </lineage>
</organism>
<comment type="caution">
    <text evidence="6">The sequence shown here is derived from an EMBL/GenBank/DDBJ whole genome shotgun (WGS) entry which is preliminary data.</text>
</comment>
<feature type="domain" description="HTH lysR-type" evidence="5">
    <location>
        <begin position="14"/>
        <end position="71"/>
    </location>
</feature>
<sequence>MHAPSRPIRETNMFEPAQLRSFLAVAETLSFTKAAERLGLAQPTVSQHVRKLEASAKRVLIARDTRDVRLTDNGDAMAGFARSILAAHDAAARYFSGSAMRGRLRFGTADDLAITGLPRILREFRQIYPQINLELTVGQSDQLYKRLNAGQLDLVFVKWVAGAKDGTVVQQDAFAWVGLEQTVLDPADPVPLIAYPSPSLSRKLAIDALEATGRTWRITCTTRQISGVLAAVRAGIGVAVMPFSLVPEDLKIITRRFDLPPVGDVDFTLIRNPLANTEVIDALTQAIVGRTLKRPA</sequence>
<dbReference type="SUPFAM" id="SSF53850">
    <property type="entry name" value="Periplasmic binding protein-like II"/>
    <property type="match status" value="1"/>
</dbReference>